<evidence type="ECO:0000256" key="3">
    <source>
        <dbReference type="PIRSR" id="PIRSR602081-1"/>
    </source>
</evidence>
<feature type="binding site" evidence="3">
    <location>
        <begin position="387"/>
        <end position="389"/>
    </location>
    <ligand>
        <name>FAD</name>
        <dbReference type="ChEBI" id="CHEBI:57692"/>
    </ligand>
</feature>
<accession>A0A0X8JGI3</accession>
<keyword evidence="7" id="KW-1185">Reference proteome</keyword>
<feature type="binding site" evidence="3">
    <location>
        <position position="240"/>
    </location>
    <ligand>
        <name>FAD</name>
        <dbReference type="ChEBI" id="CHEBI:57692"/>
    </ligand>
</feature>
<keyword evidence="1 3" id="KW-0285">Flavoprotein</keyword>
<evidence type="ECO:0000256" key="2">
    <source>
        <dbReference type="ARBA" id="ARBA00022827"/>
    </source>
</evidence>
<dbReference type="InterPro" id="IPR036155">
    <property type="entry name" value="Crypto/Photolyase_N_sf"/>
</dbReference>
<dbReference type="GO" id="GO:0003904">
    <property type="term" value="F:deoxyribodipyrimidine photo-lyase activity"/>
    <property type="evidence" value="ECO:0007669"/>
    <property type="project" value="TreeGrafter"/>
</dbReference>
<dbReference type="GO" id="GO:0009416">
    <property type="term" value="P:response to light stimulus"/>
    <property type="evidence" value="ECO:0007669"/>
    <property type="project" value="TreeGrafter"/>
</dbReference>
<dbReference type="Pfam" id="PF03441">
    <property type="entry name" value="FAD_binding_7"/>
    <property type="match status" value="1"/>
</dbReference>
<feature type="binding site" evidence="3">
    <location>
        <begin position="253"/>
        <end position="257"/>
    </location>
    <ligand>
        <name>FAD</name>
        <dbReference type="ChEBI" id="CHEBI:57692"/>
    </ligand>
</feature>
<dbReference type="InterPro" id="IPR006050">
    <property type="entry name" value="DNA_photolyase_N"/>
</dbReference>
<dbReference type="InterPro" id="IPR036134">
    <property type="entry name" value="Crypto/Photolyase_FAD-like_sf"/>
</dbReference>
<dbReference type="PANTHER" id="PTHR11455:SF9">
    <property type="entry name" value="CRYPTOCHROME CIRCADIAN CLOCK 5 ISOFORM X1"/>
    <property type="match status" value="1"/>
</dbReference>
<comment type="similarity">
    <text evidence="4">Belongs to the DNA photolyase family.</text>
</comment>
<dbReference type="RefSeq" id="WP_067943590.1">
    <property type="nucleotide sequence ID" value="NZ_CP014228.1"/>
</dbReference>
<sequence length="466" mass="52706">MTTLLWLRDDLRVHDHPALNAALQDDGVVVALWIRECSPPEPEGEARGPRPLGAASRWWYHQSLVSLSQSLAELGIPLLFAQGDARQILPDLAQRLGAGTVRWTRRYAQPARALDAEVKAGLLAAGLAAHSHPGSLLVEPWTLSTTTGGHYTVFTPFHRRASELDVGACLPAPDTPPQDADSAIALPDDLGEAVTRQVDDLELLDDHPQWWRDTVTQHWSPGEDEALARLDAIEQWLPGYHTSHDLPADYNSTSRLSPHLRTGEVSPRQLLEATNRVDVPAADRQAWLRQLYWREFCWHLTFHLDDLSTRPMRPQFEAFPYEPDEELLRAWQQGRTGYGLVDAGMMQLWQTGWMHNRVRMVTASLLTKNLLQPWWLGEQWFWDTLVDADEASNPVSWQWVAGCGADAAPYFRVFNPELQRLRFDPDGAYATRWLRDARPGSLAPVVDLKQSRQEALEAYEAVRQGR</sequence>
<keyword evidence="2 3" id="KW-0274">FAD</keyword>
<dbReference type="GO" id="GO:0003677">
    <property type="term" value="F:DNA binding"/>
    <property type="evidence" value="ECO:0007669"/>
    <property type="project" value="TreeGrafter"/>
</dbReference>
<dbReference type="Proteomes" id="UP000065220">
    <property type="component" value="Chromosome"/>
</dbReference>
<proteinExistence type="inferred from homology"/>
<dbReference type="SUPFAM" id="SSF48173">
    <property type="entry name" value="Cryptochrome/photolyase FAD-binding domain"/>
    <property type="match status" value="1"/>
</dbReference>
<feature type="binding site" evidence="3">
    <location>
        <position position="287"/>
    </location>
    <ligand>
        <name>FAD</name>
        <dbReference type="ChEBI" id="CHEBI:57692"/>
    </ligand>
</feature>
<dbReference type="OrthoDB" id="9772484at2"/>
<name>A0A0X8JGI3_ACTRD</name>
<dbReference type="Gene3D" id="3.40.50.620">
    <property type="entry name" value="HUPs"/>
    <property type="match status" value="1"/>
</dbReference>
<dbReference type="GO" id="GO:0071949">
    <property type="term" value="F:FAD binding"/>
    <property type="evidence" value="ECO:0007669"/>
    <property type="project" value="TreeGrafter"/>
</dbReference>
<dbReference type="PANTHER" id="PTHR11455">
    <property type="entry name" value="CRYPTOCHROME"/>
    <property type="match status" value="1"/>
</dbReference>
<organism evidence="6 7">
    <name type="scientific">Actinomyces radicidentis</name>
    <dbReference type="NCBI Taxonomy" id="111015"/>
    <lineage>
        <taxon>Bacteria</taxon>
        <taxon>Bacillati</taxon>
        <taxon>Actinomycetota</taxon>
        <taxon>Actinomycetes</taxon>
        <taxon>Actinomycetales</taxon>
        <taxon>Actinomycetaceae</taxon>
        <taxon>Actinomyces</taxon>
    </lineage>
</organism>
<gene>
    <name evidence="6" type="ORF">AXF14_12185</name>
</gene>
<dbReference type="KEGG" id="ard:AXF14_12185"/>
<dbReference type="InterPro" id="IPR005101">
    <property type="entry name" value="Cryptochr/Photolyase_FAD-bd"/>
</dbReference>
<evidence type="ECO:0000256" key="4">
    <source>
        <dbReference type="RuleBase" id="RU004182"/>
    </source>
</evidence>
<dbReference type="STRING" id="111015.AXF14_12185"/>
<dbReference type="EMBL" id="CP014228">
    <property type="protein sequence ID" value="AMD88202.1"/>
    <property type="molecule type" value="Genomic_DNA"/>
</dbReference>
<comment type="cofactor">
    <cofactor evidence="3">
        <name>FAD</name>
        <dbReference type="ChEBI" id="CHEBI:57692"/>
    </cofactor>
    <text evidence="3">Binds 1 FAD per subunit.</text>
</comment>
<reference evidence="7" key="1">
    <citation type="submission" date="2016-02" db="EMBL/GenBank/DDBJ databases">
        <authorList>
            <person name="Holder M.E."/>
            <person name="Ajami N.J."/>
            <person name="Petrosino J.F."/>
        </authorList>
    </citation>
    <scope>NUCLEOTIDE SEQUENCE [LARGE SCALE GENOMIC DNA]</scope>
    <source>
        <strain evidence="7">CCUG 36733</strain>
    </source>
</reference>
<evidence type="ECO:0000313" key="7">
    <source>
        <dbReference type="Proteomes" id="UP000065220"/>
    </source>
</evidence>
<dbReference type="Gene3D" id="1.10.579.10">
    <property type="entry name" value="DNA Cyclobutane Dipyrimidine Photolyase, subunit A, domain 3"/>
    <property type="match status" value="1"/>
</dbReference>
<dbReference type="PROSITE" id="PS51645">
    <property type="entry name" value="PHR_CRY_ALPHA_BETA"/>
    <property type="match status" value="1"/>
</dbReference>
<feature type="domain" description="Photolyase/cryptochrome alpha/beta" evidence="5">
    <location>
        <begin position="1"/>
        <end position="137"/>
    </location>
</feature>
<dbReference type="SUPFAM" id="SSF52425">
    <property type="entry name" value="Cryptochrome/photolyase, N-terminal domain"/>
    <property type="match status" value="1"/>
</dbReference>
<dbReference type="InterPro" id="IPR014729">
    <property type="entry name" value="Rossmann-like_a/b/a_fold"/>
</dbReference>
<dbReference type="Pfam" id="PF00875">
    <property type="entry name" value="DNA_photolyase"/>
    <property type="match status" value="1"/>
</dbReference>
<keyword evidence="4" id="KW-0157">Chromophore</keyword>
<dbReference type="AlphaFoldDB" id="A0A0X8JGI3"/>
<evidence type="ECO:0000259" key="5">
    <source>
        <dbReference type="PROSITE" id="PS51645"/>
    </source>
</evidence>
<dbReference type="InterPro" id="IPR002081">
    <property type="entry name" value="Cryptochrome/DNA_photolyase_1"/>
</dbReference>
<evidence type="ECO:0000313" key="6">
    <source>
        <dbReference type="EMBL" id="AMD88202.1"/>
    </source>
</evidence>
<protein>
    <submittedName>
        <fullName evidence="6">FAD-binding protein</fullName>
    </submittedName>
</protein>
<dbReference type="PRINTS" id="PR00147">
    <property type="entry name" value="DNAPHOTLYASE"/>
</dbReference>
<evidence type="ECO:0000256" key="1">
    <source>
        <dbReference type="ARBA" id="ARBA00022630"/>
    </source>
</evidence>
<dbReference type="Gene3D" id="1.25.40.80">
    <property type="match status" value="1"/>
</dbReference>